<feature type="compositionally biased region" description="Low complexity" evidence="4">
    <location>
        <begin position="93"/>
        <end position="104"/>
    </location>
</feature>
<dbReference type="InterPro" id="IPR035979">
    <property type="entry name" value="RBD_domain_sf"/>
</dbReference>
<evidence type="ECO:0000256" key="3">
    <source>
        <dbReference type="PROSITE-ProRule" id="PRU00176"/>
    </source>
</evidence>
<evidence type="ECO:0000256" key="2">
    <source>
        <dbReference type="ARBA" id="ARBA00022884"/>
    </source>
</evidence>
<feature type="region of interest" description="Disordered" evidence="4">
    <location>
        <begin position="377"/>
        <end position="509"/>
    </location>
</feature>
<evidence type="ECO:0000259" key="5">
    <source>
        <dbReference type="PROSITE" id="PS50102"/>
    </source>
</evidence>
<dbReference type="SUPFAM" id="SSF54928">
    <property type="entry name" value="RNA-binding domain, RBD"/>
    <property type="match status" value="2"/>
</dbReference>
<dbReference type="FunFam" id="3.30.70.330:FF:000383">
    <property type="entry name" value="Sex lethal, isoform D"/>
    <property type="match status" value="1"/>
</dbReference>
<dbReference type="SMART" id="SM00360">
    <property type="entry name" value="RRM"/>
    <property type="match status" value="2"/>
</dbReference>
<dbReference type="PANTHER" id="PTHR10352">
    <property type="entry name" value="EUKARYOTIC TRANSLATION INITIATION FACTOR 3 SUBUNIT G"/>
    <property type="match status" value="1"/>
</dbReference>
<feature type="region of interest" description="Disordered" evidence="4">
    <location>
        <begin position="68"/>
        <end position="300"/>
    </location>
</feature>
<dbReference type="GO" id="GO:0010629">
    <property type="term" value="P:negative regulation of gene expression"/>
    <property type="evidence" value="ECO:0007669"/>
    <property type="project" value="UniProtKB-ARBA"/>
</dbReference>
<proteinExistence type="predicted"/>
<evidence type="ECO:0000256" key="1">
    <source>
        <dbReference type="ARBA" id="ARBA00022737"/>
    </source>
</evidence>
<name>A0A7S4JMK0_9STRA</name>
<keyword evidence="2 3" id="KW-0694">RNA-binding</keyword>
<dbReference type="Gene3D" id="3.30.70.330">
    <property type="match status" value="2"/>
</dbReference>
<dbReference type="GO" id="GO:0009967">
    <property type="term" value="P:positive regulation of signal transduction"/>
    <property type="evidence" value="ECO:0007669"/>
    <property type="project" value="UniProtKB-ARBA"/>
</dbReference>
<organism evidence="6">
    <name type="scientific">Odontella aurita</name>
    <dbReference type="NCBI Taxonomy" id="265563"/>
    <lineage>
        <taxon>Eukaryota</taxon>
        <taxon>Sar</taxon>
        <taxon>Stramenopiles</taxon>
        <taxon>Ochrophyta</taxon>
        <taxon>Bacillariophyta</taxon>
        <taxon>Mediophyceae</taxon>
        <taxon>Biddulphiophycidae</taxon>
        <taxon>Eupodiscales</taxon>
        <taxon>Odontellaceae</taxon>
        <taxon>Odontella</taxon>
    </lineage>
</organism>
<feature type="compositionally biased region" description="Gly residues" evidence="4">
    <location>
        <begin position="162"/>
        <end position="183"/>
    </location>
</feature>
<dbReference type="InterPro" id="IPR000504">
    <property type="entry name" value="RRM_dom"/>
</dbReference>
<feature type="compositionally biased region" description="Low complexity" evidence="4">
    <location>
        <begin position="112"/>
        <end position="134"/>
    </location>
</feature>
<dbReference type="InterPro" id="IPR012677">
    <property type="entry name" value="Nucleotide-bd_a/b_plait_sf"/>
</dbReference>
<feature type="compositionally biased region" description="Low complexity" evidence="4">
    <location>
        <begin position="144"/>
        <end position="161"/>
    </location>
</feature>
<dbReference type="PROSITE" id="PS50102">
    <property type="entry name" value="RRM"/>
    <property type="match status" value="2"/>
</dbReference>
<feature type="compositionally biased region" description="Pro residues" evidence="4">
    <location>
        <begin position="240"/>
        <end position="257"/>
    </location>
</feature>
<dbReference type="GO" id="GO:0003729">
    <property type="term" value="F:mRNA binding"/>
    <property type="evidence" value="ECO:0007669"/>
    <property type="project" value="UniProtKB-ARBA"/>
</dbReference>
<evidence type="ECO:0000313" key="6">
    <source>
        <dbReference type="EMBL" id="CAE2268271.1"/>
    </source>
</evidence>
<feature type="domain" description="RRM" evidence="5">
    <location>
        <begin position="304"/>
        <end position="382"/>
    </location>
</feature>
<keyword evidence="1" id="KW-0677">Repeat</keyword>
<dbReference type="EMBL" id="HBKQ01043915">
    <property type="protein sequence ID" value="CAE2268271.1"/>
    <property type="molecule type" value="Transcribed_RNA"/>
</dbReference>
<dbReference type="CDD" id="cd12362">
    <property type="entry name" value="RRM3_CELF1-6"/>
    <property type="match status" value="1"/>
</dbReference>
<evidence type="ECO:0000256" key="4">
    <source>
        <dbReference type="SAM" id="MobiDB-lite"/>
    </source>
</evidence>
<dbReference type="AlphaFoldDB" id="A0A7S4JMK0"/>
<reference evidence="6" key="1">
    <citation type="submission" date="2021-01" db="EMBL/GenBank/DDBJ databases">
        <authorList>
            <person name="Corre E."/>
            <person name="Pelletier E."/>
            <person name="Niang G."/>
            <person name="Scheremetjew M."/>
            <person name="Finn R."/>
            <person name="Kale V."/>
            <person name="Holt S."/>
            <person name="Cochrane G."/>
            <person name="Meng A."/>
            <person name="Brown T."/>
            <person name="Cohen L."/>
        </authorList>
    </citation>
    <scope>NUCLEOTIDE SEQUENCE</scope>
    <source>
        <strain evidence="6">Isolate 1302-5</strain>
    </source>
</reference>
<sequence length="530" mass="55535">MDEVDIQAMFEPHGTIKNVYVIRNPDGTRRGCCFVRMGTREEADSAIESLHDAVTLEGMNRPIIVKYADTHHQGGGGGRGKRGSNRYSRGRDQQMANAAAQMGQPQGGPQQGRGMQQSHPGAPGSTAGPGPYGYHPQAPGMHMYPPHQGGHQLHGQPHHMGMGPGGPMPGGYGYGPGGHGGPYGAPQHHIPHPGFMYQQPGPYGMAPAPPPNSADSTPPTSGQYGSENEEEDEPSQQQPQGPPPGPYGPQGPLPPAYPGMGNAYGQGPPTHHHQGPQQGHHHQPRRRNPSPVGVQRPREGPAGANLFIYHLPHDLTDADLATLFDQFGNVISAKVYVDRHTGESKGFGFVSYDSVVSAEGAIEQMNGFQIGSKRLKVQHKRVHHNRPPRDGGGAPPPPPPGSMGMVGGPVPPPPQHMQHNPVGSMPLQPHPYPQHHGHGHGPPPHHMMGAGAGMVPSNPGGPGTVSGASSMDGTVPTAAPPPSDEEIPTPESGVTPIKNAQGQGQQQDVDALAEDFGNLAAAGGEEEVQG</sequence>
<protein>
    <recommendedName>
        <fullName evidence="5">RRM domain-containing protein</fullName>
    </recommendedName>
</protein>
<feature type="compositionally biased region" description="Basic residues" evidence="4">
    <location>
        <begin position="270"/>
        <end position="288"/>
    </location>
</feature>
<feature type="domain" description="RRM" evidence="5">
    <location>
        <begin position="1"/>
        <end position="70"/>
    </location>
</feature>
<gene>
    <name evidence="6" type="ORF">OAUR00152_LOCUS30314</name>
</gene>
<feature type="compositionally biased region" description="Basic residues" evidence="4">
    <location>
        <begin position="377"/>
        <end position="386"/>
    </location>
</feature>
<dbReference type="GO" id="GO:0005737">
    <property type="term" value="C:cytoplasm"/>
    <property type="evidence" value="ECO:0007669"/>
    <property type="project" value="UniProtKB-ARBA"/>
</dbReference>
<dbReference type="Pfam" id="PF00076">
    <property type="entry name" value="RRM_1"/>
    <property type="match status" value="2"/>
</dbReference>
<accession>A0A7S4JMK0</accession>
<feature type="compositionally biased region" description="Polar residues" evidence="4">
    <location>
        <begin position="213"/>
        <end position="226"/>
    </location>
</feature>